<dbReference type="Proteomes" id="UP000241222">
    <property type="component" value="Unassembled WGS sequence"/>
</dbReference>
<feature type="transmembrane region" description="Helical" evidence="1">
    <location>
        <begin position="12"/>
        <end position="31"/>
    </location>
</feature>
<keyword evidence="1" id="KW-0812">Transmembrane</keyword>
<evidence type="ECO:0000313" key="3">
    <source>
        <dbReference type="Proteomes" id="UP000241222"/>
    </source>
</evidence>
<reference evidence="2 3" key="1">
    <citation type="submission" date="2018-03" db="EMBL/GenBank/DDBJ databases">
        <title>Whole genome sequencing of Histamine producing bacteria.</title>
        <authorList>
            <person name="Butler K."/>
        </authorList>
    </citation>
    <scope>NUCLEOTIDE SEQUENCE [LARGE SCALE GENOMIC DNA]</scope>
    <source>
        <strain evidence="2 3">JCM 13586</strain>
    </source>
</reference>
<organism evidence="2 3">
    <name type="scientific">Photobacterium lutimaris</name>
    <dbReference type="NCBI Taxonomy" id="388278"/>
    <lineage>
        <taxon>Bacteria</taxon>
        <taxon>Pseudomonadati</taxon>
        <taxon>Pseudomonadota</taxon>
        <taxon>Gammaproteobacteria</taxon>
        <taxon>Vibrionales</taxon>
        <taxon>Vibrionaceae</taxon>
        <taxon>Photobacterium</taxon>
    </lineage>
</organism>
<protein>
    <submittedName>
        <fullName evidence="2">Uncharacterized protein</fullName>
    </submittedName>
</protein>
<keyword evidence="1" id="KW-0472">Membrane</keyword>
<keyword evidence="3" id="KW-1185">Reference proteome</keyword>
<gene>
    <name evidence="2" type="ORF">C9I99_16435</name>
</gene>
<evidence type="ECO:0000256" key="1">
    <source>
        <dbReference type="SAM" id="Phobius"/>
    </source>
</evidence>
<evidence type="ECO:0000313" key="2">
    <source>
        <dbReference type="EMBL" id="PSU32653.1"/>
    </source>
</evidence>
<proteinExistence type="predicted"/>
<sequence length="91" mass="10201">MGLLVTKSIRVVMILMLFLLIIFFKLLKLMYIDCEHDISVQVYELSGLYSPKAVQADHTMSCLGDPSPFLQILASVRFLVKTEGKAVPVGR</sequence>
<comment type="caution">
    <text evidence="2">The sequence shown here is derived from an EMBL/GenBank/DDBJ whole genome shotgun (WGS) entry which is preliminary data.</text>
</comment>
<keyword evidence="1" id="KW-1133">Transmembrane helix</keyword>
<dbReference type="AlphaFoldDB" id="A0A2T3IW40"/>
<accession>A0A2T3IW40</accession>
<dbReference type="EMBL" id="PYMH01000008">
    <property type="protein sequence ID" value="PSU32653.1"/>
    <property type="molecule type" value="Genomic_DNA"/>
</dbReference>
<name>A0A2T3IW40_9GAMM</name>